<feature type="transmembrane region" description="Helical" evidence="2">
    <location>
        <begin position="282"/>
        <end position="305"/>
    </location>
</feature>
<protein>
    <submittedName>
        <fullName evidence="4">Fucose 4-O-acetylase-like acetyltransferase</fullName>
    </submittedName>
</protein>
<accession>A0A366IMX1</accession>
<feature type="transmembrane region" description="Helical" evidence="2">
    <location>
        <begin position="69"/>
        <end position="89"/>
    </location>
</feature>
<feature type="domain" description="Acyltransferase 3" evidence="3">
    <location>
        <begin position="6"/>
        <end position="303"/>
    </location>
</feature>
<keyword evidence="2" id="KW-1133">Transmembrane helix</keyword>
<evidence type="ECO:0000256" key="1">
    <source>
        <dbReference type="SAM" id="MobiDB-lite"/>
    </source>
</evidence>
<feature type="region of interest" description="Disordered" evidence="1">
    <location>
        <begin position="333"/>
        <end position="385"/>
    </location>
</feature>
<dbReference type="InterPro" id="IPR002656">
    <property type="entry name" value="Acyl_transf_3_dom"/>
</dbReference>
<organism evidence="4 5">
    <name type="scientific">Brevibacterium celere</name>
    <dbReference type="NCBI Taxonomy" id="225845"/>
    <lineage>
        <taxon>Bacteria</taxon>
        <taxon>Bacillati</taxon>
        <taxon>Actinomycetota</taxon>
        <taxon>Actinomycetes</taxon>
        <taxon>Micrococcales</taxon>
        <taxon>Brevibacteriaceae</taxon>
        <taxon>Brevibacterium</taxon>
    </lineage>
</organism>
<feature type="transmembrane region" description="Helical" evidence="2">
    <location>
        <begin position="127"/>
        <end position="144"/>
    </location>
</feature>
<dbReference type="GO" id="GO:0016747">
    <property type="term" value="F:acyltransferase activity, transferring groups other than amino-acyl groups"/>
    <property type="evidence" value="ECO:0007669"/>
    <property type="project" value="InterPro"/>
</dbReference>
<sequence length="385" mass="42792">MPTRDHRIDRAKGILIFTVVLGHLLARTSPWESDALRAPMTLIYAFHMPAFVFLAGITAKSNRLAERVLTFLVLLLTALPLMWGWLWVFGLDPDYDLLTPYWFTWFLLSMAWWMLSVPFIERFPRATLTASLIAGLCGGVLPLIDYELSAVRTLVFWPFFVIGRLYGHAIVDWVGNLRLWQKLGLSATALAVVTMLYLRDVSASWFYGGARFESLDVGIAEGIGTRLILSAAAMLMTLALLSWMTNRSGIMATIGARSLAVYIGHGFVVRALQPILDDSRDHLGAVMIVVVCLALSVVTTLLLSWEPIDRVIRRYAGAVTQVLLRPFPVLRSEPGRHSARSTPPTGPAAAETSRGRAVSEGRPPEEQSSEVRLPEEQPSEGHPRR</sequence>
<dbReference type="AlphaFoldDB" id="A0A366IMX1"/>
<feature type="transmembrane region" description="Helical" evidence="2">
    <location>
        <begin position="223"/>
        <end position="244"/>
    </location>
</feature>
<keyword evidence="2" id="KW-0812">Transmembrane</keyword>
<feature type="transmembrane region" description="Helical" evidence="2">
    <location>
        <begin position="36"/>
        <end position="57"/>
    </location>
</feature>
<proteinExistence type="predicted"/>
<dbReference type="PANTHER" id="PTHR37312">
    <property type="entry name" value="MEMBRANE-BOUND ACYLTRANSFERASE YKRP-RELATED"/>
    <property type="match status" value="1"/>
</dbReference>
<evidence type="ECO:0000313" key="4">
    <source>
        <dbReference type="EMBL" id="RBP74433.1"/>
    </source>
</evidence>
<evidence type="ECO:0000313" key="5">
    <source>
        <dbReference type="Proteomes" id="UP000253509"/>
    </source>
</evidence>
<dbReference type="EMBL" id="QNSB01000001">
    <property type="protein sequence ID" value="RBP74433.1"/>
    <property type="molecule type" value="Genomic_DNA"/>
</dbReference>
<dbReference type="Pfam" id="PF01757">
    <property type="entry name" value="Acyl_transf_3"/>
    <property type="match status" value="1"/>
</dbReference>
<keyword evidence="2" id="KW-0472">Membrane</keyword>
<feature type="transmembrane region" description="Helical" evidence="2">
    <location>
        <begin position="256"/>
        <end position="276"/>
    </location>
</feature>
<evidence type="ECO:0000259" key="3">
    <source>
        <dbReference type="Pfam" id="PF01757"/>
    </source>
</evidence>
<dbReference type="RefSeq" id="WP_113902506.1">
    <property type="nucleotide sequence ID" value="NZ_QNSB01000001.1"/>
</dbReference>
<evidence type="ECO:0000256" key="2">
    <source>
        <dbReference type="SAM" id="Phobius"/>
    </source>
</evidence>
<feature type="transmembrane region" description="Helical" evidence="2">
    <location>
        <begin position="150"/>
        <end position="167"/>
    </location>
</feature>
<dbReference type="PANTHER" id="PTHR37312:SF1">
    <property type="entry name" value="MEMBRANE-BOUND ACYLTRANSFERASE YKRP-RELATED"/>
    <property type="match status" value="1"/>
</dbReference>
<name>A0A366IMX1_9MICO</name>
<keyword evidence="4" id="KW-0808">Transferase</keyword>
<gene>
    <name evidence="4" type="ORF">DFO65_101151</name>
</gene>
<comment type="caution">
    <text evidence="4">The sequence shown here is derived from an EMBL/GenBank/DDBJ whole genome shotgun (WGS) entry which is preliminary data.</text>
</comment>
<feature type="compositionally biased region" description="Basic and acidic residues" evidence="1">
    <location>
        <begin position="353"/>
        <end position="365"/>
    </location>
</feature>
<dbReference type="InterPro" id="IPR052734">
    <property type="entry name" value="Nod_factor_acetyltransferase"/>
</dbReference>
<dbReference type="Proteomes" id="UP000253509">
    <property type="component" value="Unassembled WGS sequence"/>
</dbReference>
<feature type="compositionally biased region" description="Basic and acidic residues" evidence="1">
    <location>
        <begin position="372"/>
        <end position="385"/>
    </location>
</feature>
<reference evidence="4 5" key="1">
    <citation type="submission" date="2018-06" db="EMBL/GenBank/DDBJ databases">
        <title>Freshwater and sediment microbial communities from various areas in North America, analyzing microbe dynamics in response to fracking.</title>
        <authorList>
            <person name="Lamendella R."/>
        </authorList>
    </citation>
    <scope>NUCLEOTIDE SEQUENCE [LARGE SCALE GENOMIC DNA]</scope>
    <source>
        <strain evidence="4 5">3b_TX</strain>
    </source>
</reference>
<keyword evidence="5" id="KW-1185">Reference proteome</keyword>
<feature type="transmembrane region" description="Helical" evidence="2">
    <location>
        <begin position="179"/>
        <end position="198"/>
    </location>
</feature>
<feature type="transmembrane region" description="Helical" evidence="2">
    <location>
        <begin position="101"/>
        <end position="120"/>
    </location>
</feature>